<sequence>MPQFYAQGAQTAMAYLSFYEKRDDNTYTEAPLASCAFEVELGETQTKGCELSIDVSHQISGSLLSTLMLSVTTDNDPALAIGTEIYLENTLVGLTGSEYQTASIKLYLPAGEHSIRAQKGDLWASFTQEYAPLSVVNHLLYLQQDIPTEIVLDEINILATGVKTFALDWSDSNNWASEYQVCLYDASLSASDFCHPLGEPVTISENSVYLDAALLTDNPQFFVIGSDASRSVASNMATPSRTQLDAAVGYFKASNTQSSDYFGISVALSGDGMLMAVGAPDEDSNATGINGDQVNNSGNSTGAVYLYRREGLVWQQTAYVKPSTASGQEFGSALALSSDGLTLVVGAVEEDSDSDGINGDESNTDANDSGAVYVFRYTNDAWQQQAYLKAGQSGNGDRFGKGLDVSADGNTIVVGAMYEDSGAIGINGDGTDNSASKSGAAYVFSFQDEAWSQIAYLKASNTDANDYFGHSVAISADASTIAIGARGEESPAIGVNGDQGNSGITDRGAVYIFSRENDVWIQEAYIKLAEEYEEVFENFGNGASLSGDGNTLAVISKFSIHLYSRDLGEWKVSDTLDVDRAPTVVQLTQNGQSLFTNTTLATTDIGWGGYGIGQYKQIEGVWQLYKTFKASNSLGYNASFGASIATDALGTMLAVGDFREDSATTGIQGEQNNTSADMAGAVYVY</sequence>
<dbReference type="EMBL" id="JAKIKS010000091">
    <property type="protein sequence ID" value="MCL1126494.1"/>
    <property type="molecule type" value="Genomic_DNA"/>
</dbReference>
<keyword evidence="3" id="KW-0325">Glycoprotein</keyword>
<evidence type="ECO:0000256" key="1">
    <source>
        <dbReference type="ARBA" id="ARBA00022729"/>
    </source>
</evidence>
<dbReference type="PANTHER" id="PTHR36220">
    <property type="entry name" value="UNNAMED PRODUCT"/>
    <property type="match status" value="1"/>
</dbReference>
<dbReference type="InterPro" id="IPR011043">
    <property type="entry name" value="Gal_Oxase/kelch_b-propeller"/>
</dbReference>
<name>A0ABT0LFN7_9GAMM</name>
<dbReference type="InterPro" id="IPR013519">
    <property type="entry name" value="Int_alpha_beta-p"/>
</dbReference>
<dbReference type="InterPro" id="IPR028994">
    <property type="entry name" value="Integrin_alpha_N"/>
</dbReference>
<organism evidence="4 5">
    <name type="scientific">Shewanella surugensis</name>
    <dbReference type="NCBI Taxonomy" id="212020"/>
    <lineage>
        <taxon>Bacteria</taxon>
        <taxon>Pseudomonadati</taxon>
        <taxon>Pseudomonadota</taxon>
        <taxon>Gammaproteobacteria</taxon>
        <taxon>Alteromonadales</taxon>
        <taxon>Shewanellaceae</taxon>
        <taxon>Shewanella</taxon>
    </lineage>
</organism>
<dbReference type="PANTHER" id="PTHR36220:SF1">
    <property type="entry name" value="GAMMA TUBULIN COMPLEX COMPONENT C-TERMINAL DOMAIN-CONTAINING PROTEIN"/>
    <property type="match status" value="1"/>
</dbReference>
<gene>
    <name evidence="4" type="ORF">L2764_18895</name>
</gene>
<accession>A0ABT0LFN7</accession>
<keyword evidence="1" id="KW-0732">Signal</keyword>
<evidence type="ECO:0000313" key="5">
    <source>
        <dbReference type="Proteomes" id="UP001203423"/>
    </source>
</evidence>
<dbReference type="Pfam" id="PF14312">
    <property type="entry name" value="FG-GAP_2"/>
    <property type="match status" value="3"/>
</dbReference>
<reference evidence="4 5" key="1">
    <citation type="submission" date="2022-01" db="EMBL/GenBank/DDBJ databases">
        <title>Whole genome-based taxonomy of the Shewanellaceae.</title>
        <authorList>
            <person name="Martin-Rodriguez A.J."/>
        </authorList>
    </citation>
    <scope>NUCLEOTIDE SEQUENCE [LARGE SCALE GENOMIC DNA]</scope>
    <source>
        <strain evidence="4 5">DSM 17177</strain>
    </source>
</reference>
<dbReference type="Proteomes" id="UP001203423">
    <property type="component" value="Unassembled WGS sequence"/>
</dbReference>
<evidence type="ECO:0000256" key="3">
    <source>
        <dbReference type="ARBA" id="ARBA00023180"/>
    </source>
</evidence>
<evidence type="ECO:0000256" key="2">
    <source>
        <dbReference type="ARBA" id="ARBA00022737"/>
    </source>
</evidence>
<keyword evidence="5" id="KW-1185">Reference proteome</keyword>
<dbReference type="Gene3D" id="2.130.10.130">
    <property type="entry name" value="Integrin alpha, N-terminal"/>
    <property type="match status" value="2"/>
</dbReference>
<dbReference type="SUPFAM" id="SSF50965">
    <property type="entry name" value="Galactose oxidase, central domain"/>
    <property type="match status" value="1"/>
</dbReference>
<keyword evidence="2" id="KW-0677">Repeat</keyword>
<dbReference type="RefSeq" id="WP_248941883.1">
    <property type="nucleotide sequence ID" value="NZ_JAKIKS010000091.1"/>
</dbReference>
<proteinExistence type="predicted"/>
<protein>
    <submittedName>
        <fullName evidence="4">FG-GAP repeat protein</fullName>
    </submittedName>
</protein>
<dbReference type="SMART" id="SM00191">
    <property type="entry name" value="Int_alpha"/>
    <property type="match status" value="4"/>
</dbReference>
<comment type="caution">
    <text evidence="4">The sequence shown here is derived from an EMBL/GenBank/DDBJ whole genome shotgun (WGS) entry which is preliminary data.</text>
</comment>
<evidence type="ECO:0000313" key="4">
    <source>
        <dbReference type="EMBL" id="MCL1126494.1"/>
    </source>
</evidence>
<dbReference type="InterPro" id="IPR013517">
    <property type="entry name" value="FG-GAP"/>
</dbReference>